<evidence type="ECO:0000256" key="2">
    <source>
        <dbReference type="ARBA" id="ARBA00010226"/>
    </source>
</evidence>
<dbReference type="SMART" id="SM00320">
    <property type="entry name" value="WD40"/>
    <property type="match status" value="13"/>
</dbReference>
<comment type="similarity">
    <text evidence="2">Belongs to the WD repeat PWP2 family.</text>
</comment>
<feature type="repeat" description="WD" evidence="6">
    <location>
        <begin position="142"/>
        <end position="175"/>
    </location>
</feature>
<dbReference type="EMBL" id="JBGBPQ010000002">
    <property type="protein sequence ID" value="KAL1528461.1"/>
    <property type="molecule type" value="Genomic_DNA"/>
</dbReference>
<dbReference type="GO" id="GO:0034388">
    <property type="term" value="C:Pwp2p-containing subcomplex of 90S preribosome"/>
    <property type="evidence" value="ECO:0007669"/>
    <property type="project" value="TreeGrafter"/>
</dbReference>
<accession>A0AB34K663</accession>
<feature type="repeat" description="WD" evidence="6">
    <location>
        <begin position="394"/>
        <end position="435"/>
    </location>
</feature>
<dbReference type="Pfam" id="PF00400">
    <property type="entry name" value="WD40"/>
    <property type="match status" value="5"/>
</dbReference>
<dbReference type="PANTHER" id="PTHR19858:SF0">
    <property type="entry name" value="PERIODIC TRYPTOPHAN PROTEIN 2 HOMOLOG"/>
    <property type="match status" value="1"/>
</dbReference>
<keyword evidence="4" id="KW-0677">Repeat</keyword>
<feature type="repeat" description="WD" evidence="6">
    <location>
        <begin position="480"/>
        <end position="524"/>
    </location>
</feature>
<dbReference type="InterPro" id="IPR011047">
    <property type="entry name" value="Quinoprotein_ADH-like_sf"/>
</dbReference>
<feature type="repeat" description="WD" evidence="6">
    <location>
        <begin position="525"/>
        <end position="566"/>
    </location>
</feature>
<dbReference type="Proteomes" id="UP001515480">
    <property type="component" value="Unassembled WGS sequence"/>
</dbReference>
<comment type="caution">
    <text evidence="8">The sequence shown here is derived from an EMBL/GenBank/DDBJ whole genome shotgun (WGS) entry which is preliminary data.</text>
</comment>
<dbReference type="Pfam" id="PF04003">
    <property type="entry name" value="Utp12"/>
    <property type="match status" value="1"/>
</dbReference>
<dbReference type="GO" id="GO:0000462">
    <property type="term" value="P:maturation of SSU-rRNA from tricistronic rRNA transcript (SSU-rRNA, 5.8S rRNA, LSU-rRNA)"/>
    <property type="evidence" value="ECO:0007669"/>
    <property type="project" value="TreeGrafter"/>
</dbReference>
<dbReference type="InterPro" id="IPR015943">
    <property type="entry name" value="WD40/YVTN_repeat-like_dom_sf"/>
</dbReference>
<dbReference type="Pfam" id="PF07676">
    <property type="entry name" value="PD40"/>
    <property type="match status" value="1"/>
</dbReference>
<dbReference type="GO" id="GO:0000028">
    <property type="term" value="P:ribosomal small subunit assembly"/>
    <property type="evidence" value="ECO:0007669"/>
    <property type="project" value="TreeGrafter"/>
</dbReference>
<dbReference type="InterPro" id="IPR007148">
    <property type="entry name" value="SSU_processome_Utp12"/>
</dbReference>
<dbReference type="InterPro" id="IPR011659">
    <property type="entry name" value="WD40"/>
</dbReference>
<dbReference type="InterPro" id="IPR001680">
    <property type="entry name" value="WD40_rpt"/>
</dbReference>
<feature type="domain" description="Small-subunit processome Utp12" evidence="7">
    <location>
        <begin position="754"/>
        <end position="858"/>
    </location>
</feature>
<keyword evidence="5" id="KW-0539">Nucleus</keyword>
<evidence type="ECO:0000256" key="3">
    <source>
        <dbReference type="ARBA" id="ARBA00022574"/>
    </source>
</evidence>
<proteinExistence type="inferred from homology"/>
<dbReference type="SUPFAM" id="SSF50998">
    <property type="entry name" value="Quinoprotein alcohol dehydrogenase-like"/>
    <property type="match status" value="1"/>
</dbReference>
<feature type="repeat" description="WD" evidence="6">
    <location>
        <begin position="359"/>
        <end position="384"/>
    </location>
</feature>
<name>A0AB34K663_PRYPA</name>
<protein>
    <recommendedName>
        <fullName evidence="7">Small-subunit processome Utp12 domain-containing protein</fullName>
    </recommendedName>
</protein>
<dbReference type="SUPFAM" id="SSF82171">
    <property type="entry name" value="DPP6 N-terminal domain-like"/>
    <property type="match status" value="1"/>
</dbReference>
<dbReference type="PANTHER" id="PTHR19858">
    <property type="entry name" value="WD40 REPEAT PROTEIN"/>
    <property type="match status" value="1"/>
</dbReference>
<keyword evidence="3 6" id="KW-0853">WD repeat</keyword>
<evidence type="ECO:0000313" key="8">
    <source>
        <dbReference type="EMBL" id="KAL1528461.1"/>
    </source>
</evidence>
<reference evidence="8 9" key="1">
    <citation type="journal article" date="2024" name="Science">
        <title>Giant polyketide synthase enzymes in the biosynthesis of giant marine polyether toxins.</title>
        <authorList>
            <person name="Fallon T.R."/>
            <person name="Shende V.V."/>
            <person name="Wierzbicki I.H."/>
            <person name="Pendleton A.L."/>
            <person name="Watervoot N.F."/>
            <person name="Auber R.P."/>
            <person name="Gonzalez D.J."/>
            <person name="Wisecaver J.H."/>
            <person name="Moore B.S."/>
        </authorList>
    </citation>
    <scope>NUCLEOTIDE SEQUENCE [LARGE SCALE GENOMIC DNA]</scope>
    <source>
        <strain evidence="8 9">12B1</strain>
    </source>
</reference>
<dbReference type="InterPro" id="IPR027145">
    <property type="entry name" value="PWP2"/>
</dbReference>
<dbReference type="AlphaFoldDB" id="A0AB34K663"/>
<keyword evidence="9" id="KW-1185">Reference proteome</keyword>
<gene>
    <name evidence="8" type="ORF">AB1Y20_009806</name>
</gene>
<comment type="subcellular location">
    <subcellularLocation>
        <location evidence="1">Nucleus</location>
        <location evidence="1">Nucleolus</location>
    </subcellularLocation>
</comment>
<dbReference type="PROSITE" id="PS50294">
    <property type="entry name" value="WD_REPEATS_REGION"/>
    <property type="match status" value="4"/>
</dbReference>
<dbReference type="CDD" id="cd00200">
    <property type="entry name" value="WD40"/>
    <property type="match status" value="1"/>
</dbReference>
<dbReference type="Gene3D" id="2.130.10.10">
    <property type="entry name" value="YVTN repeat-like/Quinoprotein amine dehydrogenase"/>
    <property type="match status" value="3"/>
</dbReference>
<dbReference type="GO" id="GO:0032040">
    <property type="term" value="C:small-subunit processome"/>
    <property type="evidence" value="ECO:0007669"/>
    <property type="project" value="TreeGrafter"/>
</dbReference>
<evidence type="ECO:0000256" key="6">
    <source>
        <dbReference type="PROSITE-ProRule" id="PRU00221"/>
    </source>
</evidence>
<evidence type="ECO:0000313" key="9">
    <source>
        <dbReference type="Proteomes" id="UP001515480"/>
    </source>
</evidence>
<evidence type="ECO:0000256" key="5">
    <source>
        <dbReference type="ARBA" id="ARBA00023242"/>
    </source>
</evidence>
<dbReference type="PROSITE" id="PS50082">
    <property type="entry name" value="WD_REPEATS_2"/>
    <property type="match status" value="6"/>
</dbReference>
<evidence type="ECO:0000259" key="7">
    <source>
        <dbReference type="Pfam" id="PF04003"/>
    </source>
</evidence>
<evidence type="ECO:0000256" key="1">
    <source>
        <dbReference type="ARBA" id="ARBA00004604"/>
    </source>
</evidence>
<feature type="repeat" description="WD" evidence="6">
    <location>
        <begin position="186"/>
        <end position="231"/>
    </location>
</feature>
<organism evidence="8 9">
    <name type="scientific">Prymnesium parvum</name>
    <name type="common">Toxic golden alga</name>
    <dbReference type="NCBI Taxonomy" id="97485"/>
    <lineage>
        <taxon>Eukaryota</taxon>
        <taxon>Haptista</taxon>
        <taxon>Haptophyta</taxon>
        <taxon>Prymnesiophyceae</taxon>
        <taxon>Prymnesiales</taxon>
        <taxon>Prymnesiaceae</taxon>
        <taxon>Prymnesium</taxon>
    </lineage>
</organism>
<sequence>MASRFNFLFNNLCGTVYRQGNLLYTPDGASLYSAVGNRVACFDLVRSRSFTFPFESRRNIARLALSPDGSILLIIDDEGHLLMANVARRVVIHHLNLKQPVADARFSPDGKWVAFAVGRLVQVWATPALERSFTPFALHKTMGGHGDDVTCLDWSDDSLFLASGSKDMSVRVFSVHKLAGYSPGNLTGHRSTVRAVFFASHAAGRERMLYAVSRDGALSVWKLTERPDVVDAAVEAERAALVAAGGEGRGEDALGRWWELCARHYFEKNHARVTSAAMHTAAQVLVVGFNSGAFSLYELPDCNEIHTLSISEHRVDACAVSPGGEWLAFGCGQLGQLLVWEWQSETYVLKQQGHFFAEVNCLAYSPGGTVIATGGGDSKVKLWSPSSGFCFVTFSEHTAPVTDIAFVPHGRALVSASLDGTVRAYDMLRYRNFQTLVSPTPAQFGCVTVDPSGEIVCAGSRDTLSVYVWNLQTAQLVETLSGHEAPIAALSFGGGGGGNSFLASASWDKSVRVWDFLSSKAAIDVLQHSSDVLAVAFQPGGALLATATLDGRICLWDAKEAEQTGTIDGRADIAAGRSVLSKVTAKNSSGGKCFRSLAFSADGQSIIAGGSSKFVCLYDVTQKVLLRKYAISNNVSLDGVRMQLNSSHLTDAGPVEDLLLDEDSDGQGVPLPRAAVRRSERVTRLAVRAMCVRFSPDGRAWAAASTEGLLIFSLDDALLFDPSGLELETTPAAVAEAVRRREFSRALPMALCLNEAKLIRAVWQQVPPDGVALVAHSLPVPYVERFLQFLGSEMEGSRHLQLLLMWVQQILLHHGRHVKDHPRTYEVSLQTLHKSVRLRYDDLASMCHNNQFDLAFLVDQSRHTAARA</sequence>
<evidence type="ECO:0000256" key="4">
    <source>
        <dbReference type="ARBA" id="ARBA00022737"/>
    </source>
</evidence>